<evidence type="ECO:0000256" key="7">
    <source>
        <dbReference type="ARBA" id="ARBA00022759"/>
    </source>
</evidence>
<evidence type="ECO:0000259" key="11">
    <source>
        <dbReference type="PROSITE" id="PS50878"/>
    </source>
</evidence>
<evidence type="ECO:0000313" key="13">
    <source>
        <dbReference type="EMBL" id="CAF4038148.1"/>
    </source>
</evidence>
<dbReference type="InterPro" id="IPR000477">
    <property type="entry name" value="RT_dom"/>
</dbReference>
<feature type="compositionally biased region" description="Polar residues" evidence="10">
    <location>
        <begin position="938"/>
        <end position="949"/>
    </location>
</feature>
<feature type="compositionally biased region" description="Polar residues" evidence="10">
    <location>
        <begin position="638"/>
        <end position="658"/>
    </location>
</feature>
<feature type="compositionally biased region" description="Pro residues" evidence="10">
    <location>
        <begin position="7"/>
        <end position="25"/>
    </location>
</feature>
<dbReference type="InterPro" id="IPR043502">
    <property type="entry name" value="DNA/RNA_pol_sf"/>
</dbReference>
<evidence type="ECO:0000256" key="5">
    <source>
        <dbReference type="ARBA" id="ARBA00022722"/>
    </source>
</evidence>
<dbReference type="InterPro" id="IPR051320">
    <property type="entry name" value="Viral_Replic_Matur_Polypro"/>
</dbReference>
<feature type="compositionally biased region" description="Basic and acidic residues" evidence="10">
    <location>
        <begin position="50"/>
        <end position="59"/>
    </location>
</feature>
<evidence type="ECO:0000256" key="1">
    <source>
        <dbReference type="ARBA" id="ARBA00012493"/>
    </source>
</evidence>
<evidence type="ECO:0000256" key="6">
    <source>
        <dbReference type="ARBA" id="ARBA00022750"/>
    </source>
</evidence>
<dbReference type="CDD" id="cd01647">
    <property type="entry name" value="RT_LTR"/>
    <property type="match status" value="1"/>
</dbReference>
<feature type="region of interest" description="Disordered" evidence="10">
    <location>
        <begin position="1"/>
        <end position="205"/>
    </location>
</feature>
<gene>
    <name evidence="13" type="ORF">UXM345_LOCUS18425</name>
    <name evidence="12" type="ORF">XDN619_LOCUS24724</name>
</gene>
<feature type="compositionally biased region" description="Polar residues" evidence="10">
    <location>
        <begin position="613"/>
        <end position="623"/>
    </location>
</feature>
<dbReference type="GO" id="GO:0004190">
    <property type="term" value="F:aspartic-type endopeptidase activity"/>
    <property type="evidence" value="ECO:0007669"/>
    <property type="project" value="UniProtKB-KW"/>
</dbReference>
<dbReference type="PANTHER" id="PTHR33064">
    <property type="entry name" value="POL PROTEIN"/>
    <property type="match status" value="1"/>
</dbReference>
<dbReference type="GO" id="GO:0003964">
    <property type="term" value="F:RNA-directed DNA polymerase activity"/>
    <property type="evidence" value="ECO:0007669"/>
    <property type="project" value="UniProtKB-KW"/>
</dbReference>
<protein>
    <recommendedName>
        <fullName evidence="1">RNA-directed DNA polymerase</fullName>
        <ecNumber evidence="1">2.7.7.49</ecNumber>
    </recommendedName>
</protein>
<feature type="compositionally biased region" description="Basic residues" evidence="10">
    <location>
        <begin position="185"/>
        <end position="199"/>
    </location>
</feature>
<dbReference type="Gene3D" id="2.40.70.10">
    <property type="entry name" value="Acid Proteases"/>
    <property type="match status" value="2"/>
</dbReference>
<dbReference type="CDD" id="cd00303">
    <property type="entry name" value="retropepsin_like"/>
    <property type="match status" value="1"/>
</dbReference>
<dbReference type="CDD" id="cd09274">
    <property type="entry name" value="RNase_HI_RT_Ty3"/>
    <property type="match status" value="1"/>
</dbReference>
<keyword evidence="3" id="KW-0808">Transferase</keyword>
<feature type="compositionally biased region" description="Basic and acidic residues" evidence="10">
    <location>
        <begin position="242"/>
        <end position="256"/>
    </location>
</feature>
<dbReference type="Gene3D" id="3.30.70.270">
    <property type="match status" value="2"/>
</dbReference>
<evidence type="ECO:0000313" key="12">
    <source>
        <dbReference type="EMBL" id="CAF2131104.1"/>
    </source>
</evidence>
<dbReference type="EMBL" id="CAJNRG010011327">
    <property type="protein sequence ID" value="CAF2131104.1"/>
    <property type="molecule type" value="Genomic_DNA"/>
</dbReference>
<keyword evidence="5" id="KW-0540">Nuclease</keyword>
<feature type="compositionally biased region" description="Basic and acidic residues" evidence="10">
    <location>
        <begin position="264"/>
        <end position="287"/>
    </location>
</feature>
<feature type="compositionally biased region" description="Polar residues" evidence="10">
    <location>
        <begin position="68"/>
        <end position="79"/>
    </location>
</feature>
<name>A0A819R3B5_9BILA</name>
<dbReference type="EC" id="2.7.7.49" evidence="1"/>
<evidence type="ECO:0000256" key="4">
    <source>
        <dbReference type="ARBA" id="ARBA00022695"/>
    </source>
</evidence>
<dbReference type="Pfam" id="PF00078">
    <property type="entry name" value="RVT_1"/>
    <property type="match status" value="1"/>
</dbReference>
<feature type="region of interest" description="Disordered" evidence="10">
    <location>
        <begin position="563"/>
        <end position="589"/>
    </location>
</feature>
<accession>A0A819R3B5</accession>
<feature type="region of interest" description="Disordered" evidence="10">
    <location>
        <begin position="923"/>
        <end position="949"/>
    </location>
</feature>
<feature type="compositionally biased region" description="Polar residues" evidence="10">
    <location>
        <begin position="124"/>
        <end position="184"/>
    </location>
</feature>
<keyword evidence="8" id="KW-0378">Hydrolase</keyword>
<dbReference type="InterPro" id="IPR041373">
    <property type="entry name" value="RT_RNaseH"/>
</dbReference>
<dbReference type="Proteomes" id="UP000663842">
    <property type="component" value="Unassembled WGS sequence"/>
</dbReference>
<feature type="compositionally biased region" description="Polar residues" evidence="10">
    <location>
        <begin position="1059"/>
        <end position="1068"/>
    </location>
</feature>
<evidence type="ECO:0000256" key="3">
    <source>
        <dbReference type="ARBA" id="ARBA00022679"/>
    </source>
</evidence>
<evidence type="ECO:0000256" key="8">
    <source>
        <dbReference type="ARBA" id="ARBA00022801"/>
    </source>
</evidence>
<dbReference type="PROSITE" id="PS50878">
    <property type="entry name" value="RT_POL"/>
    <property type="match status" value="1"/>
</dbReference>
<dbReference type="EMBL" id="CAJOBF010002498">
    <property type="protein sequence ID" value="CAF4038148.1"/>
    <property type="molecule type" value="Genomic_DNA"/>
</dbReference>
<dbReference type="InterPro" id="IPR021109">
    <property type="entry name" value="Peptidase_aspartic_dom_sf"/>
</dbReference>
<organism evidence="13 14">
    <name type="scientific">Rotaria magnacalcarata</name>
    <dbReference type="NCBI Taxonomy" id="392030"/>
    <lineage>
        <taxon>Eukaryota</taxon>
        <taxon>Metazoa</taxon>
        <taxon>Spiralia</taxon>
        <taxon>Gnathifera</taxon>
        <taxon>Rotifera</taxon>
        <taxon>Eurotatoria</taxon>
        <taxon>Bdelloidea</taxon>
        <taxon>Philodinida</taxon>
        <taxon>Philodinidae</taxon>
        <taxon>Rotaria</taxon>
    </lineage>
</organism>
<dbReference type="GO" id="GO:0004519">
    <property type="term" value="F:endonuclease activity"/>
    <property type="evidence" value="ECO:0007669"/>
    <property type="project" value="UniProtKB-KW"/>
</dbReference>
<reference evidence="13" key="1">
    <citation type="submission" date="2021-02" db="EMBL/GenBank/DDBJ databases">
        <authorList>
            <person name="Nowell W R."/>
        </authorList>
    </citation>
    <scope>NUCLEOTIDE SEQUENCE</scope>
</reference>
<feature type="region of interest" description="Disordered" evidence="10">
    <location>
        <begin position="1059"/>
        <end position="1081"/>
    </location>
</feature>
<keyword evidence="9" id="KW-0695">RNA-directed DNA polymerase</keyword>
<dbReference type="InterPro" id="IPR043128">
    <property type="entry name" value="Rev_trsase/Diguanyl_cyclase"/>
</dbReference>
<dbReference type="Pfam" id="PF17917">
    <property type="entry name" value="RT_RNaseH"/>
    <property type="match status" value="1"/>
</dbReference>
<evidence type="ECO:0000256" key="10">
    <source>
        <dbReference type="SAM" id="MobiDB-lite"/>
    </source>
</evidence>
<feature type="compositionally biased region" description="Basic residues" evidence="10">
    <location>
        <begin position="1070"/>
        <end position="1081"/>
    </location>
</feature>
<comment type="caution">
    <text evidence="13">The sequence shown here is derived from an EMBL/GenBank/DDBJ whole genome shotgun (WGS) entry which is preliminary data.</text>
</comment>
<dbReference type="SUPFAM" id="SSF56672">
    <property type="entry name" value="DNA/RNA polymerases"/>
    <property type="match status" value="1"/>
</dbReference>
<evidence type="ECO:0000256" key="2">
    <source>
        <dbReference type="ARBA" id="ARBA00022670"/>
    </source>
</evidence>
<keyword evidence="4" id="KW-0548">Nucleotidyltransferase</keyword>
<dbReference type="PANTHER" id="PTHR33064:SF37">
    <property type="entry name" value="RIBONUCLEASE H"/>
    <property type="match status" value="1"/>
</dbReference>
<dbReference type="Gene3D" id="3.10.10.10">
    <property type="entry name" value="HIV Type 1 Reverse Transcriptase, subunit A, domain 1"/>
    <property type="match status" value="1"/>
</dbReference>
<proteinExistence type="predicted"/>
<keyword evidence="2" id="KW-0645">Protease</keyword>
<feature type="region of interest" description="Disordered" evidence="10">
    <location>
        <begin position="613"/>
        <end position="659"/>
    </location>
</feature>
<dbReference type="Proteomes" id="UP000663887">
    <property type="component" value="Unassembled WGS sequence"/>
</dbReference>
<feature type="region of interest" description="Disordered" evidence="10">
    <location>
        <begin position="233"/>
        <end position="290"/>
    </location>
</feature>
<feature type="domain" description="Reverse transcriptase" evidence="11">
    <location>
        <begin position="1852"/>
        <end position="2055"/>
    </location>
</feature>
<keyword evidence="7" id="KW-0255">Endonuclease</keyword>
<evidence type="ECO:0000256" key="9">
    <source>
        <dbReference type="ARBA" id="ARBA00022918"/>
    </source>
</evidence>
<dbReference type="GO" id="GO:0006508">
    <property type="term" value="P:proteolysis"/>
    <property type="evidence" value="ECO:0007669"/>
    <property type="project" value="UniProtKB-KW"/>
</dbReference>
<evidence type="ECO:0000313" key="14">
    <source>
        <dbReference type="Proteomes" id="UP000663842"/>
    </source>
</evidence>
<sequence>MSKIDRTPPPGTTAPPSDSVPPPMEPETTTVPNLNPEEEVEFAKPSESINKGEPKLNVKKDKKSKSSNLPRTRSQTKPVTPSVALDIHFDDKKKGKLQSKGINISPKGINLNKADSTKKPEHVSASNVGETPKTSNTVNDNLVVSDTNRSSQSDTGCSETSQATKDSQTEGTATGTNDSKITKNSNKKRYRARNPKRKTKYDELEEKINSMNKTNNSNMERLLFLINRGFENKTSNKNKTASQDEKSSQKSSHHSDSSSQKSPHHSDSSSHKPSHHSDSSSHSDSSADSHTSIFSYDENEANKDVIRTQLLKKCNDYSVEEREIFNKHYRGLNTTLNWNEVNTNVLIFLVNSTTIDYNKAFPKESNPTKLSKNKTILLEKIKVNLINKIEKFNKQKFKIFMKLVKKSGTYNSYQDMECGVLENIVLKTNDLYYDKYEAEEDMKKMSPKGLLSKDNFDERMKLDPIKVNLLNRIDNFEKDKFELFKRIVKAWGTKLPYRELETAVLNNMVVSTDKTYVNNCKKFNLKGTGIPENTLKQRKKVSKPYSDVNITEAISKLKILSTPPKSKVPIPPKQTSPFSKTLNDRQNKMEDIKIHRPTNTDISDTETMSDISFENVFMPQSTPKEQRNPRKNRRRGQDSNVSRDTYNVPTDFNSTISQGGIGQPGVGIMNSIQAASGGGLFPKRKPATKASQKKLQDDVGYLISLMTAKKDFLSFIKVLKFELDIEETEHTKFVIGKADSESFPNWNGDTIQHFCNYLKRFHMFAVTSIRIENHRWIDQLLKRVNKGFLKPYLTDLVTDEWTYMQLIMFLLETLDSMNVTKTYDATDKFYKADMGKNENATGYGNRLKSIYMMCFPKIDYNNNVELKNKFLGTIPHNVKIELLQLIGDKEVDYNRTLTFTEIVRLTDRAVRNTNHSTVHVNYTVNRPPSPIRTKDQPITDSNPNASNTVKTKVPRKINFLKENMHNNAVFQCLKCKRLNRLVDLCPKCAELCMICYSDQHYWKVCPCNSNTNPSNKHVSNELPINSSPQINDSHNYNSINNPLYNSIEEKHLDNVIIKNNTSKNNAPSKNTKRNQKKKQRKFERTKLIRRALTKNTHTIPAQEPIKLLEFVPVNYKSNLHNKKYDEKRKLVWNKNLEECCFNKNKPVKSISLNCISRTSPMCDYKCKLDYLNEKNIIQNPVKEFTPLELKERRKNFAIGVISDTHNNPLSAIAEINTKFNILNNKLYKYSENDKELGEYDERLKKIFEIQDNTNKNESESRKNAEKYNSEIIKYVQDESFTNSSENNNYKYGMECARKLSILGSYIGNFEWPEFLYNCPKSNTVGNSLKIGSIPYSEDNLEQILIGKDCVTHGNKCNINNTNTIRGDFHPNKDREHSFDHFKNEVTIKGRLNKPYHLLAGKDEQIDKSDTRENIFKWFIGIKDEICIADIDSGSTMCTISKKLVDKLNLKVDPPTKIKFTKGCCGPPHKVLGNVDIEIIMHDIKFPAYIFHVIEHKTEDYACTLGEDFFDHFGLILDPFSLSISKQISDDVYWSLYCNTMTNHCRRRLHNIPVKAGEDLKLKKNDKCFIYPFDIDIGEIKLLTEKKCICENKFSRNNLDILFESEFTCKVNNITNIQEELDKQSLNDNINNSIVVEDVLMQINEPNVIFTIGKLENDILIKKGYHLGKLTTPINPAFDNINLINSNNENNKYDKILQDSLDLVNSRIKSTGSSTSISKNISKTKVNILNKLQYDNKPLEPWEEGFEELELPKETEWSYESLSARLKIESVDEKIIEETKKLLFRYKNVFSQSEFSAPCNLEPMNIDLTTDVPIYVKQYPMGKEIEDALYDIVMDMRKAGTVVESNSKYNFPVLAVRKRDPKKAPTEGTNIAPTTPSKPKIRLVIDSRKLNEISIADNFQLPRLDVLLRDLGRFKYLQSLDLANAFYQMELSPKSQDYFSFQLKGEKFKLTRSPMGHKSTPGYFQRNMNIAMGDLLKPMVMKVDKVDSKGNKYTENVSATRALVYLDDILACGESESVLLKVTELILERLEKYGLKLKIDKCTFSTKKLNFLGHVIDGKNISKSSEYVDKIMEIPPPKTGRELLQFLGLCAWISKYTYNWTQIAYELIQYQKNDKLSMAAKLVWTDAMSECFKNIKEALKADVKLAYPLPEEEAGKLHLYCDSSTISAASFLGQLQDTDELDEHGNPIKALRIIGCYSKILSKSQRNLSVLELELVSIRYAIKHFSIYISGRKIIIYSDHHALQYLHRMKDFNGRLWRTNEELNRYDYEIQYIPGRDNYLSDALSRINFDTLSKQPIFRNEQKLPEGFQVCKIEGGPDSLCWALATVKSWHEVQKRERTLWDKVEKTEVTKLREELVNEIKNNKTKYGLSNDENSIKWNNYLCDQVELPDIFIQAYANKYYTDVEIYFSNGAPILYKPFKTLENPPPITRLEQKGNYHFNAIEFLNKNNIILTPPTDTTPPINEANMDSKNNQLDLDDKCLDEITLKYLKDKLSESDSLINKPIETILDNNDGITNMDEIWSNYAYIILHNYFELTSTLSDDKVIQIKFSDVNNEPLESVDRVIEIAESPEKIELKIQSNIPIPSKLKNICNHKLDIKSAGLCTMGLMDPYFCCIFDTCSSVNVMSESVANILLKSNMITESDPTEVNIKGSQGSETKRLVRWVYSQPMLEEEWSFHNTTFAVFKDEDCHFCMVFGMSFMATNLISLNYAKRTVELNNVKLCPMGIYSNEKGYMEKTVHEWYETNNNLYFRNNNIIEQPIKLVPEHKQIFESDLVNSTLKQIYLSKRLNLANYSIY</sequence>
<keyword evidence="6" id="KW-0064">Aspartyl protease</keyword>